<evidence type="ECO:0000256" key="4">
    <source>
        <dbReference type="SAM" id="Coils"/>
    </source>
</evidence>
<evidence type="ECO:0000313" key="7">
    <source>
        <dbReference type="EnsemblMetazoa" id="XP_019852570.1"/>
    </source>
</evidence>
<dbReference type="InterPro" id="IPR003380">
    <property type="entry name" value="SKI/SNO/DAC"/>
</dbReference>
<organism evidence="7 8">
    <name type="scientific">Amphimedon queenslandica</name>
    <name type="common">Sponge</name>
    <dbReference type="NCBI Taxonomy" id="400682"/>
    <lineage>
        <taxon>Eukaryota</taxon>
        <taxon>Metazoa</taxon>
        <taxon>Porifera</taxon>
        <taxon>Demospongiae</taxon>
        <taxon>Heteroscleromorpha</taxon>
        <taxon>Haplosclerida</taxon>
        <taxon>Niphatidae</taxon>
        <taxon>Amphimedon</taxon>
    </lineage>
</organism>
<proteinExistence type="predicted"/>
<dbReference type="InterPro" id="IPR001876">
    <property type="entry name" value="Znf_RanBP2"/>
</dbReference>
<reference evidence="8" key="1">
    <citation type="journal article" date="2010" name="Nature">
        <title>The Amphimedon queenslandica genome and the evolution of animal complexity.</title>
        <authorList>
            <person name="Srivastava M."/>
            <person name="Simakov O."/>
            <person name="Chapman J."/>
            <person name="Fahey B."/>
            <person name="Gauthier M.E."/>
            <person name="Mitros T."/>
            <person name="Richards G.S."/>
            <person name="Conaco C."/>
            <person name="Dacre M."/>
            <person name="Hellsten U."/>
            <person name="Larroux C."/>
            <person name="Putnam N.H."/>
            <person name="Stanke M."/>
            <person name="Adamska M."/>
            <person name="Darling A."/>
            <person name="Degnan S.M."/>
            <person name="Oakley T.H."/>
            <person name="Plachetzki D.C."/>
            <person name="Zhai Y."/>
            <person name="Adamski M."/>
            <person name="Calcino A."/>
            <person name="Cummins S.F."/>
            <person name="Goodstein D.M."/>
            <person name="Harris C."/>
            <person name="Jackson D.J."/>
            <person name="Leys S.P."/>
            <person name="Shu S."/>
            <person name="Woodcroft B.J."/>
            <person name="Vervoort M."/>
            <person name="Kosik K.S."/>
            <person name="Manning G."/>
            <person name="Degnan B.M."/>
            <person name="Rokhsar D.S."/>
        </authorList>
    </citation>
    <scope>NUCLEOTIDE SEQUENCE [LARGE SCALE GENOMIC DNA]</scope>
</reference>
<feature type="region of interest" description="Disordered" evidence="5">
    <location>
        <begin position="263"/>
        <end position="282"/>
    </location>
</feature>
<feature type="region of interest" description="Disordered" evidence="5">
    <location>
        <begin position="1"/>
        <end position="54"/>
    </location>
</feature>
<feature type="region of interest" description="Disordered" evidence="5">
    <location>
        <begin position="777"/>
        <end position="799"/>
    </location>
</feature>
<feature type="region of interest" description="Disordered" evidence="5">
    <location>
        <begin position="1121"/>
        <end position="1145"/>
    </location>
</feature>
<feature type="region of interest" description="Disordered" evidence="5">
    <location>
        <begin position="396"/>
        <end position="453"/>
    </location>
</feature>
<feature type="domain" description="RanBP2-type" evidence="6">
    <location>
        <begin position="1026"/>
        <end position="1050"/>
    </location>
</feature>
<dbReference type="SMART" id="SM00547">
    <property type="entry name" value="ZnF_RBZ"/>
    <property type="match status" value="3"/>
</dbReference>
<feature type="domain" description="RanBP2-type" evidence="6">
    <location>
        <begin position="1000"/>
        <end position="1024"/>
    </location>
</feature>
<dbReference type="InterPro" id="IPR037000">
    <property type="entry name" value="Ski_DNA-bd_sf"/>
</dbReference>
<evidence type="ECO:0000256" key="1">
    <source>
        <dbReference type="ARBA" id="ARBA00022723"/>
    </source>
</evidence>
<feature type="domain" description="RanBP2-type" evidence="6">
    <location>
        <begin position="866"/>
        <end position="890"/>
    </location>
</feature>
<evidence type="ECO:0000256" key="5">
    <source>
        <dbReference type="SAM" id="MobiDB-lite"/>
    </source>
</evidence>
<accession>A0AAN0J6A3</accession>
<evidence type="ECO:0000259" key="6">
    <source>
        <dbReference type="SMART" id="SM00547"/>
    </source>
</evidence>
<feature type="compositionally biased region" description="Low complexity" evidence="5">
    <location>
        <begin position="45"/>
        <end position="54"/>
    </location>
</feature>
<keyword evidence="2" id="KW-0863">Zinc-finger</keyword>
<dbReference type="Gene3D" id="3.10.260.20">
    <property type="entry name" value="Ski"/>
    <property type="match status" value="1"/>
</dbReference>
<evidence type="ECO:0000256" key="2">
    <source>
        <dbReference type="ARBA" id="ARBA00022771"/>
    </source>
</evidence>
<dbReference type="Proteomes" id="UP000007879">
    <property type="component" value="Unassembled WGS sequence"/>
</dbReference>
<keyword evidence="8" id="KW-1185">Reference proteome</keyword>
<feature type="compositionally biased region" description="Low complexity" evidence="5">
    <location>
        <begin position="406"/>
        <end position="418"/>
    </location>
</feature>
<sequence length="1273" mass="140094">MATGHGPIERSRFNWGEKTPEDSDDDDFSSPGNLVIDSSYDESKASTPTTPKTTSYSLKKEFYLCEEDFKGLTFVGKMDAKIPPETICLYSYHWGSTHVDLITRINGDTLVPMTNVYNRVVPGLTRNAVSNRIPKIGAKSIALPESHINVLKKLQLPITARSHYLTIVDFIRLCTYYKQKPPRNLSDFAQINSKSNPADILKTYNSQVVPSQPALASVNSHLSTPPAHSSNYFSKDKGLTTPPVLSPGQINASLAMSMIGNERYSEDSPRNGDDNDTDNDKTGEVKYLQFPNGVTLSLVYQQGIYYILNTEIQSILPQANQNIVAPLRSLLNIPLEYASKAALNHLKSEGIVGIKACRVIIYKTVDVIKMYSHWNLSVPQYLTDLSNGIYPPRVVPDDPSINQCDSYSSLPGESLSSTPPVPSNDMMSPSGTKLYLGTNKKKERKTSHSGLSPLSDQDLDYNYLPWGDGRSITLLTPPSGEPYVAIAELVAKIFSQRSQVSLQKRTRLGVPTVPATSLQIHALRARGSIDPSSGYSKLIPLSGVIKLAKEAAIFIPPAVVGECHKYVAEEEIQRYLINSPVKTPPQSSPHRRGGGGSVIGSPLKTPLSVRPDVASHPDVTLAGAMLNTDEGVLFQVKWGEHKIAVFTSARNINYIGLYQIYEVLFKHLVTRMNFKMRMRKLGVKSIRAPSFIRQGLIRLGALPSSSPVCGLLRISEMERLVSSYDVKIPQVFYDLFINNALSVEPLEPDVFRDFTNTEEKFVVSYPRDRIDTSISDLVTESESLPPPSTPPTSSNNRLSYKNTSTLQSLAKKISMKNHRLAAAASATTSPTSIFAPVSHGKRKCYSCGRSYASSKKRCEDCGIFLVGYPCPVCGSINYTLCSKCTQCGAALDRTKLSSSTPTASLSPVVQKQTIGLKVPRLDVPRFEVPRLDAHPNVADEKSDSQSDSSGDSDDHPKLPAGSFSAPPIRTAALKSMFPSKSTESSSSLVTKTLYSGNISSSRNCMECGGINPRKAKKCQQCKAPIQGRPCPQCNRPNHSHSTECFKCGTALPPTATKWVVGGRIFRTSNESGRLGMTTKQFKKAASDRAPITCIRCHRVRQYSRFKCGRCGDLYSATPLYSSTTGTTNNGKHATTTSSVKDKQQSDINDPDNLLKFAQNLVLLGLGEELLPTLSEKEEELRQMLYPAEEELEAAEEECQSFLNDKSSKESLEADLKAQLDILILKAEKYDQELKDLKEREEAASHTMEVCPDMLKELEEKLNAYTDLYDISPV</sequence>
<dbReference type="AlphaFoldDB" id="A0AAN0J6A3"/>
<feature type="coiled-coil region" evidence="4">
    <location>
        <begin position="1177"/>
        <end position="1246"/>
    </location>
</feature>
<protein>
    <recommendedName>
        <fullName evidence="6">RanBP2-type domain-containing protein</fullName>
    </recommendedName>
</protein>
<dbReference type="EnsemblMetazoa" id="XM_019997011.1">
    <property type="protein sequence ID" value="XP_019852570.1"/>
    <property type="gene ID" value="LOC109582347"/>
</dbReference>
<feature type="compositionally biased region" description="Basic and acidic residues" evidence="5">
    <location>
        <begin position="927"/>
        <end position="944"/>
    </location>
</feature>
<dbReference type="EnsemblMetazoa" id="XM_019997012.1">
    <property type="protein sequence ID" value="XP_019852571.1"/>
    <property type="gene ID" value="LOC109582347"/>
</dbReference>
<evidence type="ECO:0000256" key="3">
    <source>
        <dbReference type="ARBA" id="ARBA00022833"/>
    </source>
</evidence>
<dbReference type="GO" id="GO:0008270">
    <property type="term" value="F:zinc ion binding"/>
    <property type="evidence" value="ECO:0007669"/>
    <property type="project" value="UniProtKB-KW"/>
</dbReference>
<dbReference type="EnsemblMetazoa" id="XM_019997013.1">
    <property type="protein sequence ID" value="XP_019852572.1"/>
    <property type="gene ID" value="LOC109582347"/>
</dbReference>
<reference evidence="7" key="2">
    <citation type="submission" date="2024-06" db="UniProtKB">
        <authorList>
            <consortium name="EnsemblMetazoa"/>
        </authorList>
    </citation>
    <scope>IDENTIFICATION</scope>
</reference>
<feature type="region of interest" description="Disordered" evidence="5">
    <location>
        <begin position="579"/>
        <end position="601"/>
    </location>
</feature>
<dbReference type="Pfam" id="PF12773">
    <property type="entry name" value="DZR"/>
    <property type="match status" value="1"/>
</dbReference>
<name>A0AAN0J6A3_AMPQE</name>
<feature type="region of interest" description="Disordered" evidence="5">
    <location>
        <begin position="927"/>
        <end position="965"/>
    </location>
</feature>
<evidence type="ECO:0000313" key="8">
    <source>
        <dbReference type="Proteomes" id="UP000007879"/>
    </source>
</evidence>
<dbReference type="Pfam" id="PF02437">
    <property type="entry name" value="Ski_Sno_DHD"/>
    <property type="match status" value="1"/>
</dbReference>
<gene>
    <name evidence="7" type="primary">109582347</name>
</gene>
<feature type="compositionally biased region" description="Polar residues" evidence="5">
    <location>
        <begin position="1121"/>
        <end position="1138"/>
    </location>
</feature>
<dbReference type="InterPro" id="IPR025874">
    <property type="entry name" value="DZR"/>
</dbReference>
<keyword evidence="3" id="KW-0862">Zinc</keyword>
<keyword evidence="1" id="KW-0479">Metal-binding</keyword>
<keyword evidence="4" id="KW-0175">Coiled coil</keyword>
<dbReference type="KEGG" id="aqu:109582347"/>